<organism evidence="2 3">
    <name type="scientific">Nocardioides conyzicola</name>
    <dbReference type="NCBI Taxonomy" id="1651781"/>
    <lineage>
        <taxon>Bacteria</taxon>
        <taxon>Bacillati</taxon>
        <taxon>Actinomycetota</taxon>
        <taxon>Actinomycetes</taxon>
        <taxon>Propionibacteriales</taxon>
        <taxon>Nocardioidaceae</taxon>
        <taxon>Nocardioides</taxon>
    </lineage>
</organism>
<proteinExistence type="predicted"/>
<dbReference type="EMBL" id="BAABKM010000002">
    <property type="protein sequence ID" value="GAA4704252.1"/>
    <property type="molecule type" value="Genomic_DNA"/>
</dbReference>
<dbReference type="RefSeq" id="WP_345521327.1">
    <property type="nucleotide sequence ID" value="NZ_BAABKM010000002.1"/>
</dbReference>
<feature type="domain" description="Endonuclease GajA/Old nuclease/RecF-like AAA" evidence="1">
    <location>
        <begin position="1"/>
        <end position="404"/>
    </location>
</feature>
<dbReference type="Pfam" id="PF13175">
    <property type="entry name" value="AAA_15"/>
    <property type="match status" value="1"/>
</dbReference>
<reference evidence="3" key="1">
    <citation type="journal article" date="2019" name="Int. J. Syst. Evol. Microbiol.">
        <title>The Global Catalogue of Microorganisms (GCM) 10K type strain sequencing project: providing services to taxonomists for standard genome sequencing and annotation.</title>
        <authorList>
            <consortium name="The Broad Institute Genomics Platform"/>
            <consortium name="The Broad Institute Genome Sequencing Center for Infectious Disease"/>
            <person name="Wu L."/>
            <person name="Ma J."/>
        </authorList>
    </citation>
    <scope>NUCLEOTIDE SEQUENCE [LARGE SCALE GENOMIC DNA]</scope>
    <source>
        <strain evidence="3">JCM 18531</strain>
    </source>
</reference>
<dbReference type="PANTHER" id="PTHR43581:SF2">
    <property type="entry name" value="EXCINUCLEASE ATPASE SUBUNIT"/>
    <property type="match status" value="1"/>
</dbReference>
<dbReference type="Gene3D" id="3.40.50.300">
    <property type="entry name" value="P-loop containing nucleotide triphosphate hydrolases"/>
    <property type="match status" value="1"/>
</dbReference>
<dbReference type="InterPro" id="IPR027417">
    <property type="entry name" value="P-loop_NTPase"/>
</dbReference>
<sequence>MQLTRFRVRKFRNILDSGDIAVDEEVTCLVGMNEAGKTAVLAALYRLNPVDGTAFHTQHDYPRWLLSKDRKAGLVEEVRPIEADFTLTDEQTKAVAEKFGEDVLANDQITVYRTYDTDTAWLEISAAEGKAVENFLRSHPVADKDIAKALKGADTFDDLRARIATLTTEAQSEAKVEAVAALAEVAAAVTALVGDGDLDDAIMDVLDPHLPSFFYFGEYSVLEGRIDLLRLSNGAEEETASTSDQTARSLLALADTTPAALCADDYEDRRAELEAVSNDLTEQVFEYWKQNPSLRVRFDIDRKIGTNPQGYPYITENVLDIRVEDTRHYFTNNFSQRSSGFRWFFSFLAAFTEFESRNDNFVILLDEPGLTLHGRAQADFLRFINERLAPAAQVLYTTHSPFMVETDRIARVRIVEDKGPKEGSVVSQEVLTVNADSLFPLQAALGYDVAQHLFIGNSNLLVEGPSDFLYLDLIGRKLADEGRTGLDERWRILPAGSASNIPAFVALIGRELEVTVLVDSGTEGAGRLDAAMEAGRLKKDRLIRVGDVIGSKHADIEDLMTLDDYLPLYNEAFDRNVKETDLPPGDRVVHRLQTLNGKYDHYKPAEALLRDPTKIDALSADTLANFESLIERINATLA</sequence>
<comment type="caution">
    <text evidence="2">The sequence shown here is derived from an EMBL/GenBank/DDBJ whole genome shotgun (WGS) entry which is preliminary data.</text>
</comment>
<evidence type="ECO:0000313" key="2">
    <source>
        <dbReference type="EMBL" id="GAA4704252.1"/>
    </source>
</evidence>
<evidence type="ECO:0000313" key="3">
    <source>
        <dbReference type="Proteomes" id="UP001499974"/>
    </source>
</evidence>
<dbReference type="PANTHER" id="PTHR43581">
    <property type="entry name" value="ATP/GTP PHOSPHATASE"/>
    <property type="match status" value="1"/>
</dbReference>
<dbReference type="Proteomes" id="UP001499974">
    <property type="component" value="Unassembled WGS sequence"/>
</dbReference>
<gene>
    <name evidence="2" type="ORF">GCM10023349_22210</name>
</gene>
<keyword evidence="3" id="KW-1185">Reference proteome</keyword>
<dbReference type="InterPro" id="IPR051396">
    <property type="entry name" value="Bact_Antivir_Def_Nuclease"/>
</dbReference>
<protein>
    <recommendedName>
        <fullName evidence="1">Endonuclease GajA/Old nuclease/RecF-like AAA domain-containing protein</fullName>
    </recommendedName>
</protein>
<dbReference type="SUPFAM" id="SSF52540">
    <property type="entry name" value="P-loop containing nucleoside triphosphate hydrolases"/>
    <property type="match status" value="1"/>
</dbReference>
<evidence type="ECO:0000259" key="1">
    <source>
        <dbReference type="Pfam" id="PF13175"/>
    </source>
</evidence>
<accession>A0ABP8XAM3</accession>
<name>A0ABP8XAM3_9ACTN</name>
<dbReference type="InterPro" id="IPR041685">
    <property type="entry name" value="AAA_GajA/Old/RecF-like"/>
</dbReference>